<keyword evidence="3" id="KW-1185">Reference proteome</keyword>
<dbReference type="Gene3D" id="3.40.50.300">
    <property type="entry name" value="P-loop containing nucleotide triphosphate hydrolases"/>
    <property type="match status" value="1"/>
</dbReference>
<organism evidence="2 3">
    <name type="scientific">Pseudaquabacterium terrae</name>
    <dbReference type="NCBI Taxonomy" id="2732868"/>
    <lineage>
        <taxon>Bacteria</taxon>
        <taxon>Pseudomonadati</taxon>
        <taxon>Pseudomonadota</taxon>
        <taxon>Betaproteobacteria</taxon>
        <taxon>Burkholderiales</taxon>
        <taxon>Sphaerotilaceae</taxon>
        <taxon>Pseudaquabacterium</taxon>
    </lineage>
</organism>
<gene>
    <name evidence="2" type="ORF">HLB44_31110</name>
</gene>
<feature type="domain" description="NACHT" evidence="1">
    <location>
        <begin position="106"/>
        <end position="203"/>
    </location>
</feature>
<comment type="caution">
    <text evidence="2">The sequence shown here is derived from an EMBL/GenBank/DDBJ whole genome shotgun (WGS) entry which is preliminary data.</text>
</comment>
<accession>A0ABX2ERT5</accession>
<evidence type="ECO:0000313" key="3">
    <source>
        <dbReference type="Proteomes" id="UP000737171"/>
    </source>
</evidence>
<dbReference type="SUPFAM" id="SSF52540">
    <property type="entry name" value="P-loop containing nucleoside triphosphate hydrolases"/>
    <property type="match status" value="2"/>
</dbReference>
<evidence type="ECO:0000259" key="1">
    <source>
        <dbReference type="PROSITE" id="PS50837"/>
    </source>
</evidence>
<dbReference type="EMBL" id="JABRWJ010000012">
    <property type="protein sequence ID" value="NRF71445.1"/>
    <property type="molecule type" value="Genomic_DNA"/>
</dbReference>
<reference evidence="2 3" key="1">
    <citation type="submission" date="2020-05" db="EMBL/GenBank/DDBJ databases">
        <title>Aquincola sp. isolate from soil.</title>
        <authorList>
            <person name="Han J."/>
            <person name="Kim D.-U."/>
        </authorList>
    </citation>
    <scope>NUCLEOTIDE SEQUENCE [LARGE SCALE GENOMIC DNA]</scope>
    <source>
        <strain evidence="2 3">S2</strain>
    </source>
</reference>
<evidence type="ECO:0000313" key="2">
    <source>
        <dbReference type="EMBL" id="NRF71445.1"/>
    </source>
</evidence>
<dbReference type="RefSeq" id="WP_173132651.1">
    <property type="nucleotide sequence ID" value="NZ_JABRWJ010000012.1"/>
</dbReference>
<name>A0ABX2ERT5_9BURK</name>
<dbReference type="Pfam" id="PF05729">
    <property type="entry name" value="NACHT"/>
    <property type="match status" value="1"/>
</dbReference>
<dbReference type="PROSITE" id="PS50837">
    <property type="entry name" value="NACHT"/>
    <property type="match status" value="1"/>
</dbReference>
<dbReference type="InterPro" id="IPR007111">
    <property type="entry name" value="NACHT_NTPase"/>
</dbReference>
<dbReference type="InterPro" id="IPR027417">
    <property type="entry name" value="P-loop_NTPase"/>
</dbReference>
<sequence length="579" mass="63349">MSDVLRQAIDDRVRDALGRMDSLGHGLNFQQTDAATVLSDGLAQHLSSVRRWSRQGGSPIDLRPSGFRRNWIAPAFFRVDHYDSVSLGAHRATISFEQLLLLSHEEHIVVLGPPGSGKTTLLKAIAGILLDRVENRSKQVPLPLYVPLRTVSTLAPPRGLLVAAVEQALLLNERLGKQATAFPLLRFLDLLGVSLLFDGIDEIPFATGIDAAWGEAVQLLGTLKHSRALITHRTALMPRMRIPAATFEIAPFGMDAVRQLALAELGDERTAGRFVVGLTNSPYADVATSPLMLTLLLGVFTRFGELPNRGLDVYRRMVSLSLNEWDEMRGIRREHSARLSSDQLHGLLSHVAFESTSRGYSNFSEERLASWIKLHPNQIVSSDSGVSMAIDILLGGGLLFRTGTDSISFAHKSIQEFLCAEYIVRLPLARSAKWATRLPSEMALVIGLSSDPTSYFCELVLNKYVADDCPPEAAARLVHRLRLEGVAILSNSDSILAAALLLIRTESRAPLELLAPPPSAQVSAEAVLSYYSPSRSTQNEVQLHRSKTHQRHPLPESISVSMAAWSALTEAVPLARGDA</sequence>
<dbReference type="Proteomes" id="UP000737171">
    <property type="component" value="Unassembled WGS sequence"/>
</dbReference>
<proteinExistence type="predicted"/>
<protein>
    <submittedName>
        <fullName evidence="2">NACHT domain-containing protein</fullName>
    </submittedName>
</protein>